<proteinExistence type="predicted"/>
<organism evidence="1">
    <name type="scientific">marine metagenome</name>
    <dbReference type="NCBI Taxonomy" id="408172"/>
    <lineage>
        <taxon>unclassified sequences</taxon>
        <taxon>metagenomes</taxon>
        <taxon>ecological metagenomes</taxon>
    </lineage>
</organism>
<sequence length="255" mass="29935">HNFEVLKSIEKYERGVWGDLDKADVALYFSTGPAGKHYGVPKMESDLEKLKSNKKGFFLHSSVDKRIKIGKENLYTTFNKWATSNNFTIKTDKFCFWNPDKPADITIPINYKEVEYDESKNYWTYTTDPLVEYITQLDGKKDFDYIIAPSTGTSLEYLSIQFKCKNLIGYNYNIESNIIHEEIRNTLRLENNMKAWEGFERLTERIVEKHNFVFFTNVNAKSGTRHLFINIDPPQFFDTVCTANYQYEIINIIEQ</sequence>
<reference evidence="1" key="1">
    <citation type="submission" date="2018-05" db="EMBL/GenBank/DDBJ databases">
        <authorList>
            <person name="Lanie J.A."/>
            <person name="Ng W.-L."/>
            <person name="Kazmierczak K.M."/>
            <person name="Andrzejewski T.M."/>
            <person name="Davidsen T.M."/>
            <person name="Wayne K.J."/>
            <person name="Tettelin H."/>
            <person name="Glass J.I."/>
            <person name="Rusch D."/>
            <person name="Podicherti R."/>
            <person name="Tsui H.-C.T."/>
            <person name="Winkler M.E."/>
        </authorList>
    </citation>
    <scope>NUCLEOTIDE SEQUENCE</scope>
</reference>
<protein>
    <submittedName>
        <fullName evidence="1">Uncharacterized protein</fullName>
    </submittedName>
</protein>
<evidence type="ECO:0000313" key="1">
    <source>
        <dbReference type="EMBL" id="SVD99523.1"/>
    </source>
</evidence>
<gene>
    <name evidence="1" type="ORF">METZ01_LOCUS452377</name>
</gene>
<name>A0A382ZVT3_9ZZZZ</name>
<dbReference type="EMBL" id="UINC01187020">
    <property type="protein sequence ID" value="SVD99523.1"/>
    <property type="molecule type" value="Genomic_DNA"/>
</dbReference>
<dbReference type="AlphaFoldDB" id="A0A382ZVT3"/>
<feature type="non-terminal residue" evidence="1">
    <location>
        <position position="255"/>
    </location>
</feature>
<feature type="non-terminal residue" evidence="1">
    <location>
        <position position="1"/>
    </location>
</feature>
<accession>A0A382ZVT3</accession>